<organism evidence="1 2">
    <name type="scientific">Dryococelus australis</name>
    <dbReference type="NCBI Taxonomy" id="614101"/>
    <lineage>
        <taxon>Eukaryota</taxon>
        <taxon>Metazoa</taxon>
        <taxon>Ecdysozoa</taxon>
        <taxon>Arthropoda</taxon>
        <taxon>Hexapoda</taxon>
        <taxon>Insecta</taxon>
        <taxon>Pterygota</taxon>
        <taxon>Neoptera</taxon>
        <taxon>Polyneoptera</taxon>
        <taxon>Phasmatodea</taxon>
        <taxon>Verophasmatodea</taxon>
        <taxon>Anareolatae</taxon>
        <taxon>Phasmatidae</taxon>
        <taxon>Eurycanthinae</taxon>
        <taxon>Dryococelus</taxon>
    </lineage>
</organism>
<evidence type="ECO:0000313" key="1">
    <source>
        <dbReference type="EMBL" id="KAJ8886844.1"/>
    </source>
</evidence>
<keyword evidence="2" id="KW-1185">Reference proteome</keyword>
<dbReference type="Proteomes" id="UP001159363">
    <property type="component" value="Chromosome X"/>
</dbReference>
<protein>
    <submittedName>
        <fullName evidence="1">Uncharacterized protein</fullName>
    </submittedName>
</protein>
<accession>A0ABQ9HR42</accession>
<evidence type="ECO:0000313" key="2">
    <source>
        <dbReference type="Proteomes" id="UP001159363"/>
    </source>
</evidence>
<name>A0ABQ9HR42_9NEOP</name>
<comment type="caution">
    <text evidence="1">The sequence shown here is derived from an EMBL/GenBank/DDBJ whole genome shotgun (WGS) entry which is preliminary data.</text>
</comment>
<reference evidence="1 2" key="1">
    <citation type="submission" date="2023-02" db="EMBL/GenBank/DDBJ databases">
        <title>LHISI_Scaffold_Assembly.</title>
        <authorList>
            <person name="Stuart O.P."/>
            <person name="Cleave R."/>
            <person name="Magrath M.J.L."/>
            <person name="Mikheyev A.S."/>
        </authorList>
    </citation>
    <scope>NUCLEOTIDE SEQUENCE [LARGE SCALE GENOMIC DNA]</scope>
    <source>
        <strain evidence="1">Daus_M_001</strain>
        <tissue evidence="1">Leg muscle</tissue>
    </source>
</reference>
<sequence length="71" mass="8055">MSTESLMSTAKVEQRGPLLGKLEQFSSDRESWDSKLECFVLFLLCNSIADIKKFCTLLTSIGMDTYTLLRN</sequence>
<proteinExistence type="predicted"/>
<gene>
    <name evidence="1" type="ORF">PR048_013056</name>
</gene>
<dbReference type="EMBL" id="JARBHB010000004">
    <property type="protein sequence ID" value="KAJ8886844.1"/>
    <property type="molecule type" value="Genomic_DNA"/>
</dbReference>